<dbReference type="SUPFAM" id="SSF141868">
    <property type="entry name" value="EAL domain-like"/>
    <property type="match status" value="1"/>
</dbReference>
<dbReference type="AlphaFoldDB" id="A0A0G3BLP5"/>
<dbReference type="InterPro" id="IPR035919">
    <property type="entry name" value="EAL_sf"/>
</dbReference>
<evidence type="ECO:0000313" key="2">
    <source>
        <dbReference type="EMBL" id="AKJ30317.1"/>
    </source>
</evidence>
<dbReference type="KEGG" id="pbh:AAW51_3626"/>
<reference evidence="2 3" key="1">
    <citation type="submission" date="2015-05" db="EMBL/GenBank/DDBJ databases">
        <authorList>
            <person name="Tang B."/>
            <person name="Yu Y."/>
        </authorList>
    </citation>
    <scope>NUCLEOTIDE SEQUENCE [LARGE SCALE GENOMIC DNA]</scope>
    <source>
        <strain evidence="2 3">DSM 7029</strain>
    </source>
</reference>
<organism evidence="2 3">
    <name type="scientific">Caldimonas brevitalea</name>
    <dbReference type="NCBI Taxonomy" id="413882"/>
    <lineage>
        <taxon>Bacteria</taxon>
        <taxon>Pseudomonadati</taxon>
        <taxon>Pseudomonadota</taxon>
        <taxon>Betaproteobacteria</taxon>
        <taxon>Burkholderiales</taxon>
        <taxon>Sphaerotilaceae</taxon>
        <taxon>Caldimonas</taxon>
    </lineage>
</organism>
<dbReference type="PANTHER" id="PTHR33121">
    <property type="entry name" value="CYCLIC DI-GMP PHOSPHODIESTERASE PDEF"/>
    <property type="match status" value="1"/>
</dbReference>
<dbReference type="PROSITE" id="PS50883">
    <property type="entry name" value="EAL"/>
    <property type="match status" value="1"/>
</dbReference>
<dbReference type="SUPFAM" id="SSF103190">
    <property type="entry name" value="Sensory domain-like"/>
    <property type="match status" value="1"/>
</dbReference>
<dbReference type="PANTHER" id="PTHR33121:SF76">
    <property type="entry name" value="SIGNALING PROTEIN"/>
    <property type="match status" value="1"/>
</dbReference>
<protein>
    <submittedName>
        <fullName evidence="2">Diguanylate phosphodiesterase</fullName>
    </submittedName>
</protein>
<dbReference type="InterPro" id="IPR050706">
    <property type="entry name" value="Cyclic-di-GMP_PDE-like"/>
</dbReference>
<feature type="domain" description="EAL" evidence="1">
    <location>
        <begin position="10"/>
        <end position="266"/>
    </location>
</feature>
<dbReference type="Proteomes" id="UP000035352">
    <property type="component" value="Chromosome"/>
</dbReference>
<accession>A0A0G3BLP5</accession>
<dbReference type="STRING" id="413882.AAW51_3626"/>
<evidence type="ECO:0000313" key="3">
    <source>
        <dbReference type="Proteomes" id="UP000035352"/>
    </source>
</evidence>
<dbReference type="RefSeq" id="WP_238947627.1">
    <property type="nucleotide sequence ID" value="NZ_CP011371.1"/>
</dbReference>
<evidence type="ECO:0000259" key="1">
    <source>
        <dbReference type="PROSITE" id="PS50883"/>
    </source>
</evidence>
<dbReference type="InterPro" id="IPR029151">
    <property type="entry name" value="Sensor-like_sf"/>
</dbReference>
<dbReference type="EMBL" id="CP011371">
    <property type="protein sequence ID" value="AKJ30317.1"/>
    <property type="molecule type" value="Genomic_DNA"/>
</dbReference>
<dbReference type="InterPro" id="IPR001633">
    <property type="entry name" value="EAL_dom"/>
</dbReference>
<dbReference type="SMART" id="SM00052">
    <property type="entry name" value="EAL"/>
    <property type="match status" value="1"/>
</dbReference>
<dbReference type="CDD" id="cd01948">
    <property type="entry name" value="EAL"/>
    <property type="match status" value="1"/>
</dbReference>
<keyword evidence="3" id="KW-1185">Reference proteome</keyword>
<gene>
    <name evidence="2" type="ORF">AAW51_3626</name>
</gene>
<dbReference type="Gene3D" id="3.20.20.450">
    <property type="entry name" value="EAL domain"/>
    <property type="match status" value="1"/>
</dbReference>
<proteinExistence type="predicted"/>
<dbReference type="Pfam" id="PF00563">
    <property type="entry name" value="EAL"/>
    <property type="match status" value="1"/>
</dbReference>
<name>A0A0G3BLP5_9BURK</name>
<dbReference type="Gene3D" id="3.30.450.20">
    <property type="entry name" value="PAS domain"/>
    <property type="match status" value="1"/>
</dbReference>
<dbReference type="GO" id="GO:0071111">
    <property type="term" value="F:cyclic-guanylate-specific phosphodiesterase activity"/>
    <property type="evidence" value="ECO:0007669"/>
    <property type="project" value="InterPro"/>
</dbReference>
<sequence length="418" mass="46478">MDATDVKFGLPALERDGQRWTTVRGDLRFSTHFQPIYSLSHRRAVGHEALLRAQDGAGNPVSPLQVLASAAALGELLEVDRVCRWLHANNFASQRRGDHWLFVNVHPAVFARGPQRGTRAFFNHLSEETGLKPSDIVLEVTEEAIGEDERFGQAVALARELGCLLALDDFGAGHSNFDRVWNIRPEIVKLDRSVVRRAAQEPRVARVVAQMVSLLHECGALVVCEGIETLDEGYLALESDVDFVQGYLFGRPAPDLCDIEGPLDPLEAVWQRFDEQHVRAERCYQERLAPYLHALGNAAGWVATGRSVEEACRPFLALPAAELCYLLDERGLQVGHNVTSARFEGQLGARFAPLADARQARWAKRPYFRRALENFGRVQVTRPYLTVHGARLCVTASVSLRCRGQVLVLGGDISWEGE</sequence>